<feature type="region of interest" description="Disordered" evidence="1">
    <location>
        <begin position="392"/>
        <end position="437"/>
    </location>
</feature>
<sequence>MWTTTTLTDVIVFIIMGITKAVQDEIWLLQPPIRPTLETEPKSSGSLQATKKKALDEVVKGKATSERKTTMNIRSAVRNASSDENDSKPTFCMDNVFQGEANRKVLSSVSPSTSTLFICRASPIQLSLSPAKPWIPKADMPAESLQKAQPSLSQQVDQAHLCYVRLDRDVGMPLSFTYAPALKYFFKVNDLAQDYLIYHGYTDNAVLEIMQNFRLLNLRKNLWCKWLPVVQPSSMFKSSRIYKSCKHTVKPGFKLPSVVQTAQQTTWEQEEWNQARFDKRMQETATDPSTSGGGNGTNVHRGLPNEPQLMEPISWPSFKFEGSLLAELQATDLMDCPSYDLMLPLPGLPKFTFPPPLIQPPELPQPPAPTTSQSTLCIINLSTVSLSSGTPLAVVSKPQKQRSDKGKKRSPRKRTDQNDEEDLVGTAAHNRAWFAPH</sequence>
<evidence type="ECO:0000256" key="1">
    <source>
        <dbReference type="SAM" id="MobiDB-lite"/>
    </source>
</evidence>
<keyword evidence="3" id="KW-1185">Reference proteome</keyword>
<proteinExistence type="predicted"/>
<protein>
    <submittedName>
        <fullName evidence="2">Uncharacterized protein</fullName>
    </submittedName>
</protein>
<accession>A0A9P5ZFJ7</accession>
<reference evidence="2" key="1">
    <citation type="submission" date="2020-11" db="EMBL/GenBank/DDBJ databases">
        <authorList>
            <consortium name="DOE Joint Genome Institute"/>
            <person name="Ahrendt S."/>
            <person name="Riley R."/>
            <person name="Andreopoulos W."/>
            <person name="Labutti K."/>
            <person name="Pangilinan J."/>
            <person name="Ruiz-Duenas F.J."/>
            <person name="Barrasa J.M."/>
            <person name="Sanchez-Garcia M."/>
            <person name="Camarero S."/>
            <person name="Miyauchi S."/>
            <person name="Serrano A."/>
            <person name="Linde D."/>
            <person name="Babiker R."/>
            <person name="Drula E."/>
            <person name="Ayuso-Fernandez I."/>
            <person name="Pacheco R."/>
            <person name="Padilla G."/>
            <person name="Ferreira P."/>
            <person name="Barriuso J."/>
            <person name="Kellner H."/>
            <person name="Castanera R."/>
            <person name="Alfaro M."/>
            <person name="Ramirez L."/>
            <person name="Pisabarro A.G."/>
            <person name="Kuo A."/>
            <person name="Tritt A."/>
            <person name="Lipzen A."/>
            <person name="He G."/>
            <person name="Yan M."/>
            <person name="Ng V."/>
            <person name="Cullen D."/>
            <person name="Martin F."/>
            <person name="Rosso M.-N."/>
            <person name="Henrissat B."/>
            <person name="Hibbett D."/>
            <person name="Martinez A.T."/>
            <person name="Grigoriev I.V."/>
        </authorList>
    </citation>
    <scope>NUCLEOTIDE SEQUENCE</scope>
    <source>
        <strain evidence="2">ATCC 90797</strain>
    </source>
</reference>
<gene>
    <name evidence="2" type="ORF">BDN71DRAFT_1500143</name>
</gene>
<dbReference type="AlphaFoldDB" id="A0A9P5ZFJ7"/>
<organism evidence="2 3">
    <name type="scientific">Pleurotus eryngii</name>
    <name type="common">Boletus of the steppes</name>
    <dbReference type="NCBI Taxonomy" id="5323"/>
    <lineage>
        <taxon>Eukaryota</taxon>
        <taxon>Fungi</taxon>
        <taxon>Dikarya</taxon>
        <taxon>Basidiomycota</taxon>
        <taxon>Agaricomycotina</taxon>
        <taxon>Agaricomycetes</taxon>
        <taxon>Agaricomycetidae</taxon>
        <taxon>Agaricales</taxon>
        <taxon>Pleurotineae</taxon>
        <taxon>Pleurotaceae</taxon>
        <taxon>Pleurotus</taxon>
    </lineage>
</organism>
<feature type="region of interest" description="Disordered" evidence="1">
    <location>
        <begin position="281"/>
        <end position="307"/>
    </location>
</feature>
<dbReference type="EMBL" id="MU154921">
    <property type="protein sequence ID" value="KAF9486799.1"/>
    <property type="molecule type" value="Genomic_DNA"/>
</dbReference>
<comment type="caution">
    <text evidence="2">The sequence shown here is derived from an EMBL/GenBank/DDBJ whole genome shotgun (WGS) entry which is preliminary data.</text>
</comment>
<dbReference type="Proteomes" id="UP000807025">
    <property type="component" value="Unassembled WGS sequence"/>
</dbReference>
<evidence type="ECO:0000313" key="2">
    <source>
        <dbReference type="EMBL" id="KAF9486799.1"/>
    </source>
</evidence>
<name>A0A9P5ZFJ7_PLEER</name>
<evidence type="ECO:0000313" key="3">
    <source>
        <dbReference type="Proteomes" id="UP000807025"/>
    </source>
</evidence>